<feature type="domain" description="GFO/IDH/MocA-like oxidoreductase" evidence="4">
    <location>
        <begin position="147"/>
        <end position="234"/>
    </location>
</feature>
<dbReference type="Proteomes" id="UP000741013">
    <property type="component" value="Unassembled WGS sequence"/>
</dbReference>
<dbReference type="RefSeq" id="WP_209664552.1">
    <property type="nucleotide sequence ID" value="NZ_JAGGMS010000001.1"/>
</dbReference>
<evidence type="ECO:0000259" key="3">
    <source>
        <dbReference type="Pfam" id="PF01408"/>
    </source>
</evidence>
<proteinExistence type="inferred from homology"/>
<evidence type="ECO:0000313" key="5">
    <source>
        <dbReference type="EMBL" id="MBP2181090.1"/>
    </source>
</evidence>
<dbReference type="Gene3D" id="3.40.50.720">
    <property type="entry name" value="NAD(P)-binding Rossmann-like Domain"/>
    <property type="match status" value="1"/>
</dbReference>
<gene>
    <name evidence="5" type="ORF">JOM49_002616</name>
</gene>
<dbReference type="InterPro" id="IPR036291">
    <property type="entry name" value="NAD(P)-bd_dom_sf"/>
</dbReference>
<protein>
    <submittedName>
        <fullName evidence="5">Dehydrogenase</fullName>
    </submittedName>
</protein>
<dbReference type="SUPFAM" id="SSF51735">
    <property type="entry name" value="NAD(P)-binding Rossmann-fold domains"/>
    <property type="match status" value="1"/>
</dbReference>
<dbReference type="InterPro" id="IPR000683">
    <property type="entry name" value="Gfo/Idh/MocA-like_OxRdtase_N"/>
</dbReference>
<dbReference type="SUPFAM" id="SSF55347">
    <property type="entry name" value="Glyceraldehyde-3-phosphate dehydrogenase-like, C-terminal domain"/>
    <property type="match status" value="1"/>
</dbReference>
<dbReference type="PANTHER" id="PTHR22604:SF105">
    <property type="entry name" value="TRANS-1,2-DIHYDROBENZENE-1,2-DIOL DEHYDROGENASE"/>
    <property type="match status" value="1"/>
</dbReference>
<feature type="domain" description="Gfo/Idh/MocA-like oxidoreductase N-terminal" evidence="3">
    <location>
        <begin position="5"/>
        <end position="120"/>
    </location>
</feature>
<keyword evidence="6" id="KW-1185">Reference proteome</keyword>
<name>A0ABS4PNU8_9PSEU</name>
<evidence type="ECO:0000259" key="4">
    <source>
        <dbReference type="Pfam" id="PF22725"/>
    </source>
</evidence>
<dbReference type="InterPro" id="IPR055170">
    <property type="entry name" value="GFO_IDH_MocA-like_dom"/>
</dbReference>
<sequence length="312" mass="33628">MPAVKLLLIGLSRFARRRVLPAAVALDGIETVDVASAHGGGSVVDELSKPGRRYTDWRAALDGTEPALVYVSTVNSTHAEVVRHALRRGHHVVVDKPAFLTLDTAEELVALARSQGRVLAEATNYAFHPVFSPDLTKGITKAVAVFTPPVPPEDFRHDRSSGGGAFLDTGPYFASLGRVLWDVEPDDVHVIVGDRTPDGLELAYSVLAGYPGGRTIVGQFGFTTHYRNALQLLGPGVAIDVPRPFSAPPDLTVDLHLEVDGRHQTRSVLPADSMELFLAAVLDAVHEGTREFDSPLLSDARTRARVVQSAKR</sequence>
<evidence type="ECO:0000256" key="1">
    <source>
        <dbReference type="ARBA" id="ARBA00010928"/>
    </source>
</evidence>
<dbReference type="Gene3D" id="3.30.360.10">
    <property type="entry name" value="Dihydrodipicolinate Reductase, domain 2"/>
    <property type="match status" value="1"/>
</dbReference>
<dbReference type="EMBL" id="JAGGMS010000001">
    <property type="protein sequence ID" value="MBP2181090.1"/>
    <property type="molecule type" value="Genomic_DNA"/>
</dbReference>
<evidence type="ECO:0000256" key="2">
    <source>
        <dbReference type="ARBA" id="ARBA00023002"/>
    </source>
</evidence>
<evidence type="ECO:0000313" key="6">
    <source>
        <dbReference type="Proteomes" id="UP000741013"/>
    </source>
</evidence>
<dbReference type="Pfam" id="PF22725">
    <property type="entry name" value="GFO_IDH_MocA_C3"/>
    <property type="match status" value="1"/>
</dbReference>
<keyword evidence="2" id="KW-0560">Oxidoreductase</keyword>
<reference evidence="5 6" key="1">
    <citation type="submission" date="2021-03" db="EMBL/GenBank/DDBJ databases">
        <title>Sequencing the genomes of 1000 actinobacteria strains.</title>
        <authorList>
            <person name="Klenk H.-P."/>
        </authorList>
    </citation>
    <scope>NUCLEOTIDE SEQUENCE [LARGE SCALE GENOMIC DNA]</scope>
    <source>
        <strain evidence="5 6">DSM 45510</strain>
    </source>
</reference>
<organism evidence="5 6">
    <name type="scientific">Amycolatopsis magusensis</name>
    <dbReference type="NCBI Taxonomy" id="882444"/>
    <lineage>
        <taxon>Bacteria</taxon>
        <taxon>Bacillati</taxon>
        <taxon>Actinomycetota</taxon>
        <taxon>Actinomycetes</taxon>
        <taxon>Pseudonocardiales</taxon>
        <taxon>Pseudonocardiaceae</taxon>
        <taxon>Amycolatopsis</taxon>
    </lineage>
</organism>
<dbReference type="InterPro" id="IPR050984">
    <property type="entry name" value="Gfo/Idh/MocA_domain"/>
</dbReference>
<comment type="similarity">
    <text evidence="1">Belongs to the Gfo/Idh/MocA family.</text>
</comment>
<dbReference type="PANTHER" id="PTHR22604">
    <property type="entry name" value="OXIDOREDUCTASES"/>
    <property type="match status" value="1"/>
</dbReference>
<accession>A0ABS4PNU8</accession>
<comment type="caution">
    <text evidence="5">The sequence shown here is derived from an EMBL/GenBank/DDBJ whole genome shotgun (WGS) entry which is preliminary data.</text>
</comment>
<dbReference type="Pfam" id="PF01408">
    <property type="entry name" value="GFO_IDH_MocA"/>
    <property type="match status" value="1"/>
</dbReference>